<evidence type="ECO:0000313" key="3">
    <source>
        <dbReference type="Proteomes" id="UP000247465"/>
    </source>
</evidence>
<accession>A0A2Z4AH05</accession>
<dbReference type="AlphaFoldDB" id="A0A2Z4AH05"/>
<evidence type="ECO:0000256" key="1">
    <source>
        <dbReference type="ARBA" id="ARBA00001954"/>
    </source>
</evidence>
<dbReference type="GO" id="GO:0005506">
    <property type="term" value="F:iron ion binding"/>
    <property type="evidence" value="ECO:0007669"/>
    <property type="project" value="UniProtKB-ARBA"/>
</dbReference>
<dbReference type="Gene3D" id="2.60.120.620">
    <property type="entry name" value="q2cbj1_9rhob like domain"/>
    <property type="match status" value="1"/>
</dbReference>
<dbReference type="Pfam" id="PF05721">
    <property type="entry name" value="PhyH"/>
    <property type="match status" value="1"/>
</dbReference>
<organism evidence="2 3">
    <name type="scientific">Candidatus Moanibacter tarae</name>
    <dbReference type="NCBI Taxonomy" id="2200854"/>
    <lineage>
        <taxon>Bacteria</taxon>
        <taxon>Pseudomonadati</taxon>
        <taxon>Verrucomicrobiota</taxon>
        <taxon>Opitutia</taxon>
        <taxon>Puniceicoccales</taxon>
        <taxon>Puniceicoccales incertae sedis</taxon>
        <taxon>Candidatus Moanibacter</taxon>
    </lineage>
</organism>
<dbReference type="PANTHER" id="PTHR20883:SF48">
    <property type="entry name" value="ECTOINE DIOXYGENASE"/>
    <property type="match status" value="1"/>
</dbReference>
<dbReference type="SUPFAM" id="SSF51197">
    <property type="entry name" value="Clavaminate synthase-like"/>
    <property type="match status" value="1"/>
</dbReference>
<proteinExistence type="predicted"/>
<dbReference type="Proteomes" id="UP000247465">
    <property type="component" value="Chromosome"/>
</dbReference>
<protein>
    <submittedName>
        <fullName evidence="2">Ectoine dioxygenase</fullName>
        <ecNumber evidence="2">1.14.11.55</ecNumber>
    </submittedName>
</protein>
<sequence length="255" mass="28677">MLNQNPKRFSIDGYCLFKGVFNDEEVKSNQILLNEASVAGLGCGEFSRIGKLDRPNYLGEPHVRDDRWLQICRHQRLLDAVESVLGPNLILVFSSVFIKPPKSVDTVPWHQDNNYWPSVHGTKVVTVWLAIDDANKKNSAMRVIPGSHVGFEEQVTVPSLGNDMLNKKIVVSPDIEACAVTLEMAAGSLSIHDSFLHHSSDKNRTGRRRAGYTIRYCSTDTSWVDLDEHPIPVYLVRGKAGKHGERYIDLRPKNE</sequence>
<dbReference type="KEGG" id="mtar:DF168_00654"/>
<gene>
    <name evidence="2" type="primary">ectD_2</name>
    <name evidence="2" type="ORF">DF168_00654</name>
</gene>
<keyword evidence="2" id="KW-0223">Dioxygenase</keyword>
<reference evidence="2 3" key="1">
    <citation type="submission" date="2018-06" db="EMBL/GenBank/DDBJ databases">
        <title>Draft Genome Sequence of a Novel Marine Bacterium Related to the Verrucomicrobia.</title>
        <authorList>
            <person name="Vosseberg J."/>
            <person name="Martijn J."/>
            <person name="Ettema T.J.G."/>
        </authorList>
    </citation>
    <scope>NUCLEOTIDE SEQUENCE [LARGE SCALE GENOMIC DNA]</scope>
    <source>
        <strain evidence="2">TARA_B100001123</strain>
    </source>
</reference>
<dbReference type="InterPro" id="IPR008775">
    <property type="entry name" value="Phytyl_CoA_dOase-like"/>
</dbReference>
<dbReference type="GO" id="GO:0016706">
    <property type="term" value="F:2-oxoglutarate-dependent dioxygenase activity"/>
    <property type="evidence" value="ECO:0007669"/>
    <property type="project" value="UniProtKB-ARBA"/>
</dbReference>
<name>A0A2Z4AH05_9BACT</name>
<keyword evidence="2" id="KW-0560">Oxidoreductase</keyword>
<dbReference type="EC" id="1.14.11.55" evidence="2"/>
<dbReference type="EMBL" id="CP029803">
    <property type="protein sequence ID" value="AWT59464.1"/>
    <property type="molecule type" value="Genomic_DNA"/>
</dbReference>
<comment type="cofactor">
    <cofactor evidence="1">
        <name>Fe(2+)</name>
        <dbReference type="ChEBI" id="CHEBI:29033"/>
    </cofactor>
</comment>
<evidence type="ECO:0000313" key="2">
    <source>
        <dbReference type="EMBL" id="AWT59464.1"/>
    </source>
</evidence>
<dbReference type="PANTHER" id="PTHR20883">
    <property type="entry name" value="PHYTANOYL-COA DIOXYGENASE DOMAIN CONTAINING 1"/>
    <property type="match status" value="1"/>
</dbReference>